<dbReference type="InterPro" id="IPR032675">
    <property type="entry name" value="LRR_dom_sf"/>
</dbReference>
<evidence type="ECO:0000256" key="5">
    <source>
        <dbReference type="ARBA" id="ARBA00022692"/>
    </source>
</evidence>
<feature type="domain" description="Leucine-rich repeat-containing N-terminal plant-type" evidence="13">
    <location>
        <begin position="33"/>
        <end position="71"/>
    </location>
</feature>
<keyword evidence="9" id="KW-0472">Membrane</keyword>
<dbReference type="FunFam" id="3.80.10.10:FF:001347">
    <property type="entry name" value="LRR receptor-like serine/threonine-protein kinase GSO2"/>
    <property type="match status" value="1"/>
</dbReference>
<sequence length="769" mass="85556">MDNSSASHVLFLLWFFAATFSCCKGNSNVSCNEKEKQALLIFKRGLTNSGNTLSSWSDQADCCRWEGVLCDNKTGRVRELHVGNLNLHGEISHFLLELEYLNYLDLSFSNFNCTRIPSFLGSMASLRHLALFGFCGLIPHQLGNLSSLHYLDVGYNSGLYVDSLHWMSSLSSMKHLDMSFVDLHAAPDWLQIMSRLPSLSELHMQNCQLDSLNPSLGFVNFTSLLVLDLSGNLFNHEIPNWLISNISLEILELVKNHLTGNIPESIGQLKHLKVLDLQINSFSGPIPSSLGNLSFMGELILNDNQLNGTFPKSLALLSNLNYLAIGDNFLAGSLDEVLFTKFSKLKVLDVSQTSLFFNVNSNWVPPFQLEFADMSFCKIGPSFPEWLKTQRSLKILLMSMSGILGKAPSWFWNWTSNVYTIDLSGNHIEGDVSDILLNSMILNLKSNHLKGQLPHLSANVKVLNIANNSFSGSISTFLCHEVNRRNKLEVLDASNNLLSGELSDCWRYWSSLIHLNLGSNNLSSRIPYSMESLVVLKALRLNNNSIFGDIPSSLQKCSNLTLIDIGENHFSMTIPLWIGKMPSLDILRLRSSGFKGHIPLQICQLSSLRILDLAENNLSGPIPKCLNLINAMAMRPNSANGYVRESFSNFSPYFDSLMLVPKGVVLEYEGNGNLGLVSIIDLSNNNLSGSIPIEISFLSELHLLNLSRNHLMGKIPEKIGTMKELESVDLSQNRLSGEIPPSMSNLTFLGYLDLSYNNFSGRIPSSTQL</sequence>
<dbReference type="SMART" id="SM00369">
    <property type="entry name" value="LRR_TYP"/>
    <property type="match status" value="6"/>
</dbReference>
<dbReference type="InterPro" id="IPR003591">
    <property type="entry name" value="Leu-rich_rpt_typical-subtyp"/>
</dbReference>
<gene>
    <name evidence="14" type="ORF">RGQ29_030163</name>
</gene>
<keyword evidence="15" id="KW-1185">Reference proteome</keyword>
<evidence type="ECO:0000256" key="8">
    <source>
        <dbReference type="ARBA" id="ARBA00022989"/>
    </source>
</evidence>
<evidence type="ECO:0000256" key="11">
    <source>
        <dbReference type="ARBA" id="ARBA00023180"/>
    </source>
</evidence>
<protein>
    <recommendedName>
        <fullName evidence="13">Leucine-rich repeat-containing N-terminal plant-type domain-containing protein</fullName>
    </recommendedName>
</protein>
<dbReference type="InterPro" id="IPR046956">
    <property type="entry name" value="RLP23-like"/>
</dbReference>
<feature type="signal peptide" evidence="12">
    <location>
        <begin position="1"/>
        <end position="25"/>
    </location>
</feature>
<keyword evidence="8" id="KW-1133">Transmembrane helix</keyword>
<evidence type="ECO:0000256" key="3">
    <source>
        <dbReference type="ARBA" id="ARBA00022475"/>
    </source>
</evidence>
<dbReference type="PANTHER" id="PTHR48063:SF98">
    <property type="entry name" value="LRR RECEPTOR-LIKE SERINE_THREONINE-PROTEIN KINASE FLS2"/>
    <property type="match status" value="1"/>
</dbReference>
<keyword evidence="10" id="KW-0675">Receptor</keyword>
<organism evidence="14 15">
    <name type="scientific">Quercus rubra</name>
    <name type="common">Northern red oak</name>
    <name type="synonym">Quercus borealis</name>
    <dbReference type="NCBI Taxonomy" id="3512"/>
    <lineage>
        <taxon>Eukaryota</taxon>
        <taxon>Viridiplantae</taxon>
        <taxon>Streptophyta</taxon>
        <taxon>Embryophyta</taxon>
        <taxon>Tracheophyta</taxon>
        <taxon>Spermatophyta</taxon>
        <taxon>Magnoliopsida</taxon>
        <taxon>eudicotyledons</taxon>
        <taxon>Gunneridae</taxon>
        <taxon>Pentapetalae</taxon>
        <taxon>rosids</taxon>
        <taxon>fabids</taxon>
        <taxon>Fagales</taxon>
        <taxon>Fagaceae</taxon>
        <taxon>Quercus</taxon>
    </lineage>
</organism>
<dbReference type="InterPro" id="IPR001611">
    <property type="entry name" value="Leu-rich_rpt"/>
</dbReference>
<dbReference type="Pfam" id="PF08263">
    <property type="entry name" value="LRRNT_2"/>
    <property type="match status" value="1"/>
</dbReference>
<keyword evidence="4" id="KW-0433">Leucine-rich repeat</keyword>
<dbReference type="Pfam" id="PF00560">
    <property type="entry name" value="LRR_1"/>
    <property type="match status" value="10"/>
</dbReference>
<dbReference type="EMBL" id="JAXUIC010000009">
    <property type="protein sequence ID" value="KAK4571640.1"/>
    <property type="molecule type" value="Genomic_DNA"/>
</dbReference>
<feature type="chain" id="PRO_5042876470" description="Leucine-rich repeat-containing N-terminal plant-type domain-containing protein" evidence="12">
    <location>
        <begin position="26"/>
        <end position="769"/>
    </location>
</feature>
<evidence type="ECO:0000313" key="15">
    <source>
        <dbReference type="Proteomes" id="UP001324115"/>
    </source>
</evidence>
<dbReference type="FunFam" id="3.80.10.10:FF:000221">
    <property type="entry name" value="Leucine-rich repeat receptor-like protein kinase PXL1"/>
    <property type="match status" value="1"/>
</dbReference>
<name>A0AAN7EI54_QUERU</name>
<reference evidence="14 15" key="1">
    <citation type="journal article" date="2023" name="G3 (Bethesda)">
        <title>A haplotype-resolved chromosome-scale genome for Quercus rubra L. provides insights into the genetics of adaptive traits for red oak species.</title>
        <authorList>
            <person name="Kapoor B."/>
            <person name="Jenkins J."/>
            <person name="Schmutz J."/>
            <person name="Zhebentyayeva T."/>
            <person name="Kuelheim C."/>
            <person name="Coggeshall M."/>
            <person name="Heim C."/>
            <person name="Lasky J.R."/>
            <person name="Leites L."/>
            <person name="Islam-Faridi N."/>
            <person name="Romero-Severson J."/>
            <person name="DeLeo V.L."/>
            <person name="Lucas S.M."/>
            <person name="Lazic D."/>
            <person name="Gailing O."/>
            <person name="Carlson J."/>
            <person name="Staton M."/>
        </authorList>
    </citation>
    <scope>NUCLEOTIDE SEQUENCE [LARGE SCALE GENOMIC DNA]</scope>
    <source>
        <strain evidence="14">Pseudo-F2</strain>
    </source>
</reference>
<keyword evidence="5" id="KW-0812">Transmembrane</keyword>
<comment type="caution">
    <text evidence="14">The sequence shown here is derived from an EMBL/GenBank/DDBJ whole genome shotgun (WGS) entry which is preliminary data.</text>
</comment>
<dbReference type="AlphaFoldDB" id="A0AAN7EI54"/>
<dbReference type="InterPro" id="IPR013210">
    <property type="entry name" value="LRR_N_plant-typ"/>
</dbReference>
<dbReference type="GO" id="GO:0005886">
    <property type="term" value="C:plasma membrane"/>
    <property type="evidence" value="ECO:0007669"/>
    <property type="project" value="UniProtKB-SubCell"/>
</dbReference>
<keyword evidence="11" id="KW-0325">Glycoprotein</keyword>
<evidence type="ECO:0000256" key="12">
    <source>
        <dbReference type="SAM" id="SignalP"/>
    </source>
</evidence>
<evidence type="ECO:0000256" key="10">
    <source>
        <dbReference type="ARBA" id="ARBA00023170"/>
    </source>
</evidence>
<comment type="subcellular location">
    <subcellularLocation>
        <location evidence="1">Cell membrane</location>
        <topology evidence="1">Single-pass type I membrane protein</topology>
    </subcellularLocation>
</comment>
<evidence type="ECO:0000259" key="13">
    <source>
        <dbReference type="Pfam" id="PF08263"/>
    </source>
</evidence>
<dbReference type="Gene3D" id="3.80.10.10">
    <property type="entry name" value="Ribonuclease Inhibitor"/>
    <property type="match status" value="2"/>
</dbReference>
<dbReference type="FunFam" id="3.80.10.10:FF:000383">
    <property type="entry name" value="Leucine-rich repeat receptor protein kinase EMS1"/>
    <property type="match status" value="1"/>
</dbReference>
<evidence type="ECO:0000256" key="1">
    <source>
        <dbReference type="ARBA" id="ARBA00004251"/>
    </source>
</evidence>
<evidence type="ECO:0000313" key="14">
    <source>
        <dbReference type="EMBL" id="KAK4571640.1"/>
    </source>
</evidence>
<comment type="similarity">
    <text evidence="2">Belongs to the RLP family.</text>
</comment>
<evidence type="ECO:0000256" key="4">
    <source>
        <dbReference type="ARBA" id="ARBA00022614"/>
    </source>
</evidence>
<keyword evidence="3" id="KW-1003">Cell membrane</keyword>
<dbReference type="PANTHER" id="PTHR48063">
    <property type="entry name" value="LRR RECEPTOR-LIKE KINASE"/>
    <property type="match status" value="1"/>
</dbReference>
<dbReference type="Proteomes" id="UP001324115">
    <property type="component" value="Unassembled WGS sequence"/>
</dbReference>
<accession>A0AAN7EI54</accession>
<dbReference type="FunFam" id="3.80.10.10:FF:000095">
    <property type="entry name" value="LRR receptor-like serine/threonine-protein kinase GSO1"/>
    <property type="match status" value="1"/>
</dbReference>
<evidence type="ECO:0000256" key="9">
    <source>
        <dbReference type="ARBA" id="ARBA00023136"/>
    </source>
</evidence>
<evidence type="ECO:0000256" key="7">
    <source>
        <dbReference type="ARBA" id="ARBA00022737"/>
    </source>
</evidence>
<evidence type="ECO:0000256" key="2">
    <source>
        <dbReference type="ARBA" id="ARBA00009592"/>
    </source>
</evidence>
<keyword evidence="6 12" id="KW-0732">Signal</keyword>
<proteinExistence type="inferred from homology"/>
<evidence type="ECO:0000256" key="6">
    <source>
        <dbReference type="ARBA" id="ARBA00022729"/>
    </source>
</evidence>
<keyword evidence="7" id="KW-0677">Repeat</keyword>
<dbReference type="SUPFAM" id="SSF52058">
    <property type="entry name" value="L domain-like"/>
    <property type="match status" value="3"/>
</dbReference>